<feature type="domain" description="RES" evidence="1">
    <location>
        <begin position="30"/>
        <end position="169"/>
    </location>
</feature>
<sequence>MSQISKSALPFTRFDGLVYRAHHPAWAYDPESGEGAKLHGGRFNRVGTACFYAALSLETAWLEAQQGFAFKAQPLTICSYRADLLEILDLTSPDVRDAAQVTLAQLSCAWERLAGDRKSVPTWELADRLIAAGCAGVIVPSFASRATVDDRNLVLWSWSREAPHRLEVIDDEQRLPRDQSSWPDNA</sequence>
<gene>
    <name evidence="2" type="ORF">IQ35_03589</name>
</gene>
<dbReference type="RefSeq" id="WP_221231116.1">
    <property type="nucleotide sequence ID" value="NZ_JACIIY010000038.1"/>
</dbReference>
<evidence type="ECO:0000313" key="2">
    <source>
        <dbReference type="EMBL" id="TWH90196.1"/>
    </source>
</evidence>
<dbReference type="Proteomes" id="UP000316624">
    <property type="component" value="Unassembled WGS sequence"/>
</dbReference>
<dbReference type="AlphaFoldDB" id="A0A562K4C8"/>
<proteinExistence type="predicted"/>
<dbReference type="SMART" id="SM00953">
    <property type="entry name" value="RES"/>
    <property type="match status" value="1"/>
</dbReference>
<dbReference type="EMBL" id="VLKK01000023">
    <property type="protein sequence ID" value="TWH90196.1"/>
    <property type="molecule type" value="Genomic_DNA"/>
</dbReference>
<protein>
    <submittedName>
        <fullName evidence="2">RES domain-containing protein</fullName>
    </submittedName>
</protein>
<comment type="caution">
    <text evidence="2">The sequence shown here is derived from an EMBL/GenBank/DDBJ whole genome shotgun (WGS) entry which is preliminary data.</text>
</comment>
<evidence type="ECO:0000259" key="1">
    <source>
        <dbReference type="SMART" id="SM00953"/>
    </source>
</evidence>
<accession>A0A562K4C8</accession>
<keyword evidence="3" id="KW-1185">Reference proteome</keyword>
<evidence type="ECO:0000313" key="3">
    <source>
        <dbReference type="Proteomes" id="UP000316624"/>
    </source>
</evidence>
<name>A0A562K4C8_SPHWJ</name>
<organism evidence="2 3">
    <name type="scientific">Sphingobium wenxiniae (strain DSM 21828 / CGMCC 1.7748 / JZ-1)</name>
    <dbReference type="NCBI Taxonomy" id="595605"/>
    <lineage>
        <taxon>Bacteria</taxon>
        <taxon>Pseudomonadati</taxon>
        <taxon>Pseudomonadota</taxon>
        <taxon>Alphaproteobacteria</taxon>
        <taxon>Sphingomonadales</taxon>
        <taxon>Sphingomonadaceae</taxon>
        <taxon>Sphingobium</taxon>
    </lineage>
</organism>
<dbReference type="Pfam" id="PF08808">
    <property type="entry name" value="RES"/>
    <property type="match status" value="1"/>
</dbReference>
<dbReference type="InterPro" id="IPR014914">
    <property type="entry name" value="RES_dom"/>
</dbReference>
<reference evidence="2 3" key="1">
    <citation type="journal article" date="2015" name="Stand. Genomic Sci.">
        <title>Genomic Encyclopedia of Bacterial and Archaeal Type Strains, Phase III: the genomes of soil and plant-associated and newly described type strains.</title>
        <authorList>
            <person name="Whitman W.B."/>
            <person name="Woyke T."/>
            <person name="Klenk H.P."/>
            <person name="Zhou Y."/>
            <person name="Lilburn T.G."/>
            <person name="Beck B.J."/>
            <person name="De Vos P."/>
            <person name="Vandamme P."/>
            <person name="Eisen J.A."/>
            <person name="Garrity G."/>
            <person name="Hugenholtz P."/>
            <person name="Kyrpides N.C."/>
        </authorList>
    </citation>
    <scope>NUCLEOTIDE SEQUENCE [LARGE SCALE GENOMIC DNA]</scope>
    <source>
        <strain evidence="2 3">CGMCC 1.7748</strain>
    </source>
</reference>